<feature type="non-terminal residue" evidence="1">
    <location>
        <position position="1"/>
    </location>
</feature>
<comment type="caution">
    <text evidence="1">The sequence shown here is derived from an EMBL/GenBank/DDBJ whole genome shotgun (WGS) entry which is preliminary data.</text>
</comment>
<gene>
    <name evidence="1" type="ORF">PHMEG_00027878</name>
</gene>
<organism evidence="1 2">
    <name type="scientific">Phytophthora megakarya</name>
    <dbReference type="NCBI Taxonomy" id="4795"/>
    <lineage>
        <taxon>Eukaryota</taxon>
        <taxon>Sar</taxon>
        <taxon>Stramenopiles</taxon>
        <taxon>Oomycota</taxon>
        <taxon>Peronosporomycetes</taxon>
        <taxon>Peronosporales</taxon>
        <taxon>Peronosporaceae</taxon>
        <taxon>Phytophthora</taxon>
    </lineage>
</organism>
<dbReference type="CDD" id="cd09272">
    <property type="entry name" value="RNase_HI_RT_Ty1"/>
    <property type="match status" value="1"/>
</dbReference>
<proteinExistence type="predicted"/>
<dbReference type="STRING" id="4795.A0A225V676"/>
<evidence type="ECO:0000313" key="1">
    <source>
        <dbReference type="EMBL" id="OWZ00845.1"/>
    </source>
</evidence>
<dbReference type="Proteomes" id="UP000198211">
    <property type="component" value="Unassembled WGS sequence"/>
</dbReference>
<reference evidence="2" key="1">
    <citation type="submission" date="2017-03" db="EMBL/GenBank/DDBJ databases">
        <title>Phytopthora megakarya and P. palmivora, two closely related causual agents of cacao black pod achieved similar genome size and gene model numbers by different mechanisms.</title>
        <authorList>
            <person name="Ali S."/>
            <person name="Shao J."/>
            <person name="Larry D.J."/>
            <person name="Kronmiller B."/>
            <person name="Shen D."/>
            <person name="Strem M.D."/>
            <person name="Melnick R.L."/>
            <person name="Guiltinan M.J."/>
            <person name="Tyler B.M."/>
            <person name="Meinhardt L.W."/>
            <person name="Bailey B.A."/>
        </authorList>
    </citation>
    <scope>NUCLEOTIDE SEQUENCE [LARGE SCALE GENOMIC DNA]</scope>
    <source>
        <strain evidence="2">zdho120</strain>
    </source>
</reference>
<dbReference type="AlphaFoldDB" id="A0A225V676"/>
<dbReference type="EMBL" id="NBNE01007286">
    <property type="protein sequence ID" value="OWZ00845.1"/>
    <property type="molecule type" value="Genomic_DNA"/>
</dbReference>
<accession>A0A225V676</accession>
<dbReference type="PANTHER" id="PTHR11439:SF467">
    <property type="entry name" value="INTEGRASE CATALYTIC DOMAIN-CONTAINING PROTEIN"/>
    <property type="match status" value="1"/>
</dbReference>
<dbReference type="OrthoDB" id="121575at2759"/>
<keyword evidence="2" id="KW-1185">Reference proteome</keyword>
<name>A0A225V676_9STRA</name>
<evidence type="ECO:0000313" key="2">
    <source>
        <dbReference type="Proteomes" id="UP000198211"/>
    </source>
</evidence>
<sequence length="321" mass="36325">MYGQLTELIFMEQPVEFEENGGQLVCQLVKSLYGLKQVLPQDSDYRLYAKYDSDGEVQRLLTVYVEDLLLMRPSDLCAKVANQLKGVFALTSIASKAKVKPRAPDTKLPYCDIVGSLQYLVSESRPDITHVVRHLGKYLSCFEHNHYREHVEIMIYTDCDYANDPDDAKSISGYITFQDGNAISYGSRKQGTNAHSSTETEYVDMNERVKDILWTDGLLEEVRWPAATPLLRGDNQAVLYLAKKPGKPSASKHIQNKIHLIRYLVEDCMLRTLHMPTNDNTADIMTKPLANAKFTKFRKQLQVTSRTTTAELNGETMVTSG</sequence>
<protein>
    <submittedName>
        <fullName evidence="1">Integrase, catalytic core protein</fullName>
    </submittedName>
</protein>
<dbReference type="PANTHER" id="PTHR11439">
    <property type="entry name" value="GAG-POL-RELATED RETROTRANSPOSON"/>
    <property type="match status" value="1"/>
</dbReference>